<keyword evidence="2" id="KW-1185">Reference proteome</keyword>
<gene>
    <name evidence="1" type="ORF">IHE45_19G003000</name>
</gene>
<evidence type="ECO:0000313" key="2">
    <source>
        <dbReference type="Proteomes" id="UP000827976"/>
    </source>
</evidence>
<organism evidence="1 2">
    <name type="scientific">Dioscorea alata</name>
    <name type="common">Purple yam</name>
    <dbReference type="NCBI Taxonomy" id="55571"/>
    <lineage>
        <taxon>Eukaryota</taxon>
        <taxon>Viridiplantae</taxon>
        <taxon>Streptophyta</taxon>
        <taxon>Embryophyta</taxon>
        <taxon>Tracheophyta</taxon>
        <taxon>Spermatophyta</taxon>
        <taxon>Magnoliopsida</taxon>
        <taxon>Liliopsida</taxon>
        <taxon>Dioscoreales</taxon>
        <taxon>Dioscoreaceae</taxon>
        <taxon>Dioscorea</taxon>
    </lineage>
</organism>
<dbReference type="EC" id="1.10.3.1" evidence="1"/>
<sequence length="598" mass="67177">MASMSTASNLPFPACSFFTNNQTRRFPPPPPPQLATIKTNHLLRRRLSCKANHLDRQEYNDDHFGDHYSHEMMMKLDRRNMLIALGGGLYGAAATGTPHAKGLPIQAPDISQCELADGGGKPINCCPPYKSGTKIIDFKLPSHNSPLRVRPAAHLVNKEYLNKYRRAVKLMRELPASDPRNFMQQANVHCAYCDGAYDQVGFPDLELQVHNSWLFFPWHRYYLYFNERILGKLIGDETFALPYWNWDAPAGMRMPSIYTTPSTSLYDPLRDAKHQPPTLIDLDYNLIDQNLPEKEQIDQNLTIMYRQVAANKTPELFLGAAYRRGDQPNPGAGSLENVPHGPVHLWTGDRTQPNFEDMGTFYSAGRDPIFFAHHGNIDRLWYIWQTKVAAKNNNGFKDKDWLDAAFLFYDENAQLVRVRVRDCLDNKLLRYTYQEVDIPWLTKRPTPKATQAAARSAFTEATFPLTLTAAASTTVRRPRVSRSEAEKAAETEVLVVDGIQFPGDKAIKFDVYINAPEFAEIGPSASEFAGSFVNVPHLHVARETAVMTTRLKLSITEALDELGLDGDENIIITVVPRAGSENLKIGGLSIDFSSSSSA</sequence>
<comment type="caution">
    <text evidence="1">The sequence shown here is derived from an EMBL/GenBank/DDBJ whole genome shotgun (WGS) entry which is preliminary data.</text>
</comment>
<evidence type="ECO:0000313" key="1">
    <source>
        <dbReference type="EMBL" id="KAH7652228.1"/>
    </source>
</evidence>
<protein>
    <submittedName>
        <fullName evidence="1">Polyphenol oxidase protein</fullName>
        <ecNumber evidence="1">1.10.3.1</ecNumber>
    </submittedName>
</protein>
<reference evidence="2" key="1">
    <citation type="journal article" date="2022" name="Nat. Commun.">
        <title>Chromosome evolution and the genetic basis of agronomically important traits in greater yam.</title>
        <authorList>
            <person name="Bredeson J.V."/>
            <person name="Lyons J.B."/>
            <person name="Oniyinde I.O."/>
            <person name="Okereke N.R."/>
            <person name="Kolade O."/>
            <person name="Nnabue I."/>
            <person name="Nwadili C.O."/>
            <person name="Hribova E."/>
            <person name="Parker M."/>
            <person name="Nwogha J."/>
            <person name="Shu S."/>
            <person name="Carlson J."/>
            <person name="Kariba R."/>
            <person name="Muthemba S."/>
            <person name="Knop K."/>
            <person name="Barton G.J."/>
            <person name="Sherwood A.V."/>
            <person name="Lopez-Montes A."/>
            <person name="Asiedu R."/>
            <person name="Jamnadass R."/>
            <person name="Muchugi A."/>
            <person name="Goodstein D."/>
            <person name="Egesi C.N."/>
            <person name="Featherston J."/>
            <person name="Asfaw A."/>
            <person name="Simpson G.G."/>
            <person name="Dolezel J."/>
            <person name="Hendre P.S."/>
            <person name="Van Deynze A."/>
            <person name="Kumar P.L."/>
            <person name="Obidiegwu J.E."/>
            <person name="Bhattacharjee R."/>
            <person name="Rokhsar D.S."/>
        </authorList>
    </citation>
    <scope>NUCLEOTIDE SEQUENCE [LARGE SCALE GENOMIC DNA]</scope>
    <source>
        <strain evidence="2">cv. TDa95/00328</strain>
    </source>
</reference>
<accession>A0ACB7TUN8</accession>
<proteinExistence type="predicted"/>
<name>A0ACB7TUN8_DIOAL</name>
<keyword evidence="1" id="KW-0560">Oxidoreductase</keyword>
<dbReference type="Proteomes" id="UP000827976">
    <property type="component" value="Chromosome 19"/>
</dbReference>
<dbReference type="EMBL" id="CM037029">
    <property type="protein sequence ID" value="KAH7652228.1"/>
    <property type="molecule type" value="Genomic_DNA"/>
</dbReference>